<sequence>MNTDTIYNYDKLKFKLLKYSKYKIIYEEANNIKFLNIKKKIENYKKEPNQDKKFITAFIISDNKVIMQCDERIDRFNLKNFDQYINKKDNIKIIIYLFDTTIENNEYTSFLNICENIKLKISLKQYISIFSKTNLPLSGFLSICFTFFTIFALSEYGIPINKVTDFHILVILQIFSILFLSMIFSFFSILMFFLLVPLLLYFGVGINNLFILAALQLITFYIINWYLKKKHPNLLSKIPTFIIKPTLLITAFISLFLSTIFLIIMAQSILSSFFPYAIFYNKSGYELVISEYITRFSGYPKILIKNQKEYYVPVVDSSYYYLYDIEESKNKYLSDLKKQEMKSKLDSICKNDSTKKDFQKNYILNNHYIKPQFLTEKMSINDNDVILKPLQKNLLIKLDDINALCKE</sequence>
<evidence type="ECO:0000256" key="1">
    <source>
        <dbReference type="SAM" id="Phobius"/>
    </source>
</evidence>
<name>A0AAD0QJH5_9BACT</name>
<proteinExistence type="predicted"/>
<evidence type="ECO:0000313" key="3">
    <source>
        <dbReference type="EMBL" id="RXJ91090.1"/>
    </source>
</evidence>
<dbReference type="AlphaFoldDB" id="A0AAD0QJH5"/>
<feature type="transmembrane region" description="Helical" evidence="1">
    <location>
        <begin position="135"/>
        <end position="154"/>
    </location>
</feature>
<dbReference type="EMBL" id="CP031367">
    <property type="protein sequence ID" value="AXK48576.1"/>
    <property type="molecule type" value="Genomic_DNA"/>
</dbReference>
<keyword evidence="1" id="KW-0812">Transmembrane</keyword>
<dbReference type="EMBL" id="PDKD01000010">
    <property type="protein sequence ID" value="RXJ91090.1"/>
    <property type="molecule type" value="Genomic_DNA"/>
</dbReference>
<evidence type="ECO:0000313" key="2">
    <source>
        <dbReference type="EMBL" id="AXK48576.1"/>
    </source>
</evidence>
<evidence type="ECO:0000313" key="5">
    <source>
        <dbReference type="Proteomes" id="UP000289132"/>
    </source>
</evidence>
<dbReference type="RefSeq" id="WP_115428106.1">
    <property type="nucleotide sequence ID" value="NZ_CP031367.1"/>
</dbReference>
<feature type="transmembrane region" description="Helical" evidence="1">
    <location>
        <begin position="166"/>
        <end position="194"/>
    </location>
</feature>
<feature type="transmembrane region" description="Helical" evidence="1">
    <location>
        <begin position="200"/>
        <end position="227"/>
    </location>
</feature>
<keyword evidence="5" id="KW-1185">Reference proteome</keyword>
<dbReference type="KEGG" id="atp:ATR_0707"/>
<keyword evidence="1" id="KW-0472">Membrane</keyword>
<evidence type="ECO:0000313" key="4">
    <source>
        <dbReference type="Proteomes" id="UP000254504"/>
    </source>
</evidence>
<reference evidence="3 5" key="1">
    <citation type="submission" date="2017-10" db="EMBL/GenBank/DDBJ databases">
        <title>Genomics of the genus Arcobacter.</title>
        <authorList>
            <person name="Perez-Cataluna A."/>
            <person name="Figueras M.J."/>
        </authorList>
    </citation>
    <scope>NUCLEOTIDE SEQUENCE [LARGE SCALE GENOMIC DNA]</scope>
    <source>
        <strain evidence="3 5">LMG 25534</strain>
    </source>
</reference>
<feature type="transmembrane region" description="Helical" evidence="1">
    <location>
        <begin position="247"/>
        <end position="270"/>
    </location>
</feature>
<dbReference type="Proteomes" id="UP000254504">
    <property type="component" value="Chromosome"/>
</dbReference>
<reference evidence="2 4" key="2">
    <citation type="submission" date="2018-07" db="EMBL/GenBank/DDBJ databases">
        <title>Complete genome of the Arcobacter trophiarum type strain LMG 25534.</title>
        <authorList>
            <person name="Miller W.G."/>
            <person name="Yee E."/>
        </authorList>
    </citation>
    <scope>NUCLEOTIDE SEQUENCE [LARGE SCALE GENOMIC DNA]</scope>
    <source>
        <strain evidence="2 4">LMG 25534</strain>
    </source>
</reference>
<dbReference type="Proteomes" id="UP000289132">
    <property type="component" value="Unassembled WGS sequence"/>
</dbReference>
<gene>
    <name evidence="2" type="ORF">ATR_0707</name>
    <name evidence="3" type="ORF">CRU87_06790</name>
</gene>
<accession>A0AAD0QJH5</accession>
<protein>
    <submittedName>
        <fullName evidence="2">Membrane protein</fullName>
    </submittedName>
</protein>
<organism evidence="2 4">
    <name type="scientific">Aliarcobacter trophiarum LMG 25534</name>
    <dbReference type="NCBI Taxonomy" id="1032241"/>
    <lineage>
        <taxon>Bacteria</taxon>
        <taxon>Pseudomonadati</taxon>
        <taxon>Campylobacterota</taxon>
        <taxon>Epsilonproteobacteria</taxon>
        <taxon>Campylobacterales</taxon>
        <taxon>Arcobacteraceae</taxon>
        <taxon>Aliarcobacter</taxon>
    </lineage>
</organism>
<keyword evidence="1" id="KW-1133">Transmembrane helix</keyword>